<dbReference type="RefSeq" id="WP_377342001.1">
    <property type="nucleotide sequence ID" value="NZ_JBHLUE010000019.1"/>
</dbReference>
<evidence type="ECO:0000256" key="1">
    <source>
        <dbReference type="PROSITE-ProRule" id="PRU00703"/>
    </source>
</evidence>
<evidence type="ECO:0000313" key="3">
    <source>
        <dbReference type="EMBL" id="MFC0566915.1"/>
    </source>
</evidence>
<dbReference type="InterPro" id="IPR046342">
    <property type="entry name" value="CBS_dom_sf"/>
</dbReference>
<keyword evidence="4" id="KW-1185">Reference proteome</keyword>
<dbReference type="InterPro" id="IPR000644">
    <property type="entry name" value="CBS_dom"/>
</dbReference>
<sequence>MTAAWMIRAGGDPQREKQALADNLAILGWPEIGDLSGIETREGLRTELRRAYPDEGERVLANWTGQLWRAVREIKNGDIVVMPLRATSAGIAIGRVTGPYLYRSDGAEGFHHARPVKWLVSNIPRSALKSDLLHSLGSLLTVCALARYDAPRRLEKVIKTGVDPGRPGEGDDQASLLTLDAFLNHAAEMATRSPVRLTTRELIERWDYTRRTVQSAENISADLAEKGLTTRPPFTEDSLDAEIEIVPARIEPSANESGSSSEEQKKNALRIDSLQVGQLEAANRGVCSVAVGATVERAITLMLKDNYSQLAVLDEDENLHGAVSWESVCKALLRDNHASLSDATISARVVEHDEYLLSQIDEIDERGYVFVRSPDRRRISGIVTSSDLTQKFGNMTRPFALLEEIELRLRRRVDRCLGAEEIRVVVRQPWRGESADNLTLGSYKHLLKEEPTFRKLGWRLDHEVFLGQLEQIIKIRNEVMHFSPDPVKPQQLESVLAFANMIRAVDE</sequence>
<reference evidence="3 4" key="1">
    <citation type="submission" date="2024-09" db="EMBL/GenBank/DDBJ databases">
        <authorList>
            <person name="Sun Q."/>
            <person name="Mori K."/>
        </authorList>
    </citation>
    <scope>NUCLEOTIDE SEQUENCE [LARGE SCALE GENOMIC DNA]</scope>
    <source>
        <strain evidence="3 4">TBRC 2205</strain>
    </source>
</reference>
<dbReference type="Proteomes" id="UP001589894">
    <property type="component" value="Unassembled WGS sequence"/>
</dbReference>
<feature type="domain" description="CBS" evidence="2">
    <location>
        <begin position="282"/>
        <end position="339"/>
    </location>
</feature>
<dbReference type="SUPFAM" id="SSF54631">
    <property type="entry name" value="CBS-domain pair"/>
    <property type="match status" value="1"/>
</dbReference>
<gene>
    <name evidence="3" type="ORF">ACFFHU_22590</name>
</gene>
<name>A0ABV6P1M2_9ACTN</name>
<keyword evidence="1" id="KW-0129">CBS domain</keyword>
<dbReference type="EMBL" id="JBHLUE010000019">
    <property type="protein sequence ID" value="MFC0566915.1"/>
    <property type="molecule type" value="Genomic_DNA"/>
</dbReference>
<dbReference type="Gene3D" id="3.10.580.10">
    <property type="entry name" value="CBS-domain"/>
    <property type="match status" value="1"/>
</dbReference>
<dbReference type="PROSITE" id="PS51371">
    <property type="entry name" value="CBS"/>
    <property type="match status" value="1"/>
</dbReference>
<evidence type="ECO:0000313" key="4">
    <source>
        <dbReference type="Proteomes" id="UP001589894"/>
    </source>
</evidence>
<dbReference type="Pfam" id="PF00571">
    <property type="entry name" value="CBS"/>
    <property type="match status" value="1"/>
</dbReference>
<protein>
    <submittedName>
        <fullName evidence="3">CBS domain-containing protein</fullName>
    </submittedName>
</protein>
<organism evidence="3 4">
    <name type="scientific">Plantactinospora siamensis</name>
    <dbReference type="NCBI Taxonomy" id="555372"/>
    <lineage>
        <taxon>Bacteria</taxon>
        <taxon>Bacillati</taxon>
        <taxon>Actinomycetota</taxon>
        <taxon>Actinomycetes</taxon>
        <taxon>Micromonosporales</taxon>
        <taxon>Micromonosporaceae</taxon>
        <taxon>Plantactinospora</taxon>
    </lineage>
</organism>
<comment type="caution">
    <text evidence="3">The sequence shown here is derived from an EMBL/GenBank/DDBJ whole genome shotgun (WGS) entry which is preliminary data.</text>
</comment>
<accession>A0ABV6P1M2</accession>
<proteinExistence type="predicted"/>
<evidence type="ECO:0000259" key="2">
    <source>
        <dbReference type="PROSITE" id="PS51371"/>
    </source>
</evidence>